<accession>A0ABW1AI62</accession>
<sequence length="157" mass="17372">MGQDRIEREIAIAAPVERVWAVITEPGQVGAWFAVAGKPAEIDRLEPGGRMVVDHGEQGVFPMKIVTVEPPRVFSYRWASLLPGKEATDDNSTLVEFTLRPDGDGTLLRIVESGFDALPISEEERARSFQDHSGGWTDMAERVRDHTEGKKIETLTA</sequence>
<dbReference type="RefSeq" id="WP_378291934.1">
    <property type="nucleotide sequence ID" value="NZ_JBHSON010000138.1"/>
</dbReference>
<dbReference type="SUPFAM" id="SSF55961">
    <property type="entry name" value="Bet v1-like"/>
    <property type="match status" value="1"/>
</dbReference>
<keyword evidence="5" id="KW-1185">Reference proteome</keyword>
<evidence type="ECO:0000313" key="5">
    <source>
        <dbReference type="Proteomes" id="UP001596074"/>
    </source>
</evidence>
<evidence type="ECO:0000259" key="3">
    <source>
        <dbReference type="Pfam" id="PF08327"/>
    </source>
</evidence>
<dbReference type="Pfam" id="PF08327">
    <property type="entry name" value="AHSA1"/>
    <property type="match status" value="1"/>
</dbReference>
<evidence type="ECO:0000256" key="1">
    <source>
        <dbReference type="ARBA" id="ARBA00006817"/>
    </source>
</evidence>
<dbReference type="EMBL" id="JBHSON010000138">
    <property type="protein sequence ID" value="MFC5754143.1"/>
    <property type="molecule type" value="Genomic_DNA"/>
</dbReference>
<evidence type="ECO:0000256" key="2">
    <source>
        <dbReference type="SAM" id="MobiDB-lite"/>
    </source>
</evidence>
<dbReference type="Proteomes" id="UP001596074">
    <property type="component" value="Unassembled WGS sequence"/>
</dbReference>
<comment type="caution">
    <text evidence="4">The sequence shown here is derived from an EMBL/GenBank/DDBJ whole genome shotgun (WGS) entry which is preliminary data.</text>
</comment>
<name>A0ABW1AI62_9ACTN</name>
<dbReference type="InterPro" id="IPR023393">
    <property type="entry name" value="START-like_dom_sf"/>
</dbReference>
<reference evidence="5" key="1">
    <citation type="journal article" date="2019" name="Int. J. Syst. Evol. Microbiol.">
        <title>The Global Catalogue of Microorganisms (GCM) 10K type strain sequencing project: providing services to taxonomists for standard genome sequencing and annotation.</title>
        <authorList>
            <consortium name="The Broad Institute Genomics Platform"/>
            <consortium name="The Broad Institute Genome Sequencing Center for Infectious Disease"/>
            <person name="Wu L."/>
            <person name="Ma J."/>
        </authorList>
    </citation>
    <scope>NUCLEOTIDE SEQUENCE [LARGE SCALE GENOMIC DNA]</scope>
    <source>
        <strain evidence="5">KCTC 42087</strain>
    </source>
</reference>
<evidence type="ECO:0000313" key="4">
    <source>
        <dbReference type="EMBL" id="MFC5754143.1"/>
    </source>
</evidence>
<protein>
    <submittedName>
        <fullName evidence="4">SRPBCC family protein</fullName>
    </submittedName>
</protein>
<feature type="region of interest" description="Disordered" evidence="2">
    <location>
        <begin position="126"/>
        <end position="157"/>
    </location>
</feature>
<comment type="similarity">
    <text evidence="1">Belongs to the AHA1 family.</text>
</comment>
<dbReference type="Gene3D" id="3.30.530.20">
    <property type="match status" value="1"/>
</dbReference>
<dbReference type="InterPro" id="IPR013538">
    <property type="entry name" value="ASHA1/2-like_C"/>
</dbReference>
<feature type="compositionally biased region" description="Basic and acidic residues" evidence="2">
    <location>
        <begin position="139"/>
        <end position="157"/>
    </location>
</feature>
<gene>
    <name evidence="4" type="ORF">ACFPZN_51715</name>
</gene>
<feature type="domain" description="Activator of Hsp90 ATPase homologue 1/2-like C-terminal" evidence="3">
    <location>
        <begin position="13"/>
        <end position="142"/>
    </location>
</feature>
<proteinExistence type="inferred from homology"/>
<organism evidence="4 5">
    <name type="scientific">Actinomadura rugatobispora</name>
    <dbReference type="NCBI Taxonomy" id="1994"/>
    <lineage>
        <taxon>Bacteria</taxon>
        <taxon>Bacillati</taxon>
        <taxon>Actinomycetota</taxon>
        <taxon>Actinomycetes</taxon>
        <taxon>Streptosporangiales</taxon>
        <taxon>Thermomonosporaceae</taxon>
        <taxon>Actinomadura</taxon>
    </lineage>
</organism>
<dbReference type="CDD" id="cd08898">
    <property type="entry name" value="SRPBCC_CalC_Aha1-like_5"/>
    <property type="match status" value="1"/>
</dbReference>